<accession>A0A6A4WF72</accession>
<dbReference type="PANTHER" id="PTHR11220">
    <property type="entry name" value="HEME-BINDING PROTEIN-RELATED"/>
    <property type="match status" value="1"/>
</dbReference>
<dbReference type="EMBL" id="VIIS01001075">
    <property type="protein sequence ID" value="KAF0302280.1"/>
    <property type="molecule type" value="Genomic_DNA"/>
</dbReference>
<feature type="chain" id="PRO_5025548502" evidence="2">
    <location>
        <begin position="17"/>
        <end position="210"/>
    </location>
</feature>
<name>A0A6A4WF72_AMPAM</name>
<proteinExistence type="inferred from homology"/>
<organism evidence="3 4">
    <name type="scientific">Amphibalanus amphitrite</name>
    <name type="common">Striped barnacle</name>
    <name type="synonym">Balanus amphitrite</name>
    <dbReference type="NCBI Taxonomy" id="1232801"/>
    <lineage>
        <taxon>Eukaryota</taxon>
        <taxon>Metazoa</taxon>
        <taxon>Ecdysozoa</taxon>
        <taxon>Arthropoda</taxon>
        <taxon>Crustacea</taxon>
        <taxon>Multicrustacea</taxon>
        <taxon>Cirripedia</taxon>
        <taxon>Thoracica</taxon>
        <taxon>Thoracicalcarea</taxon>
        <taxon>Balanomorpha</taxon>
        <taxon>Balanoidea</taxon>
        <taxon>Balanidae</taxon>
        <taxon>Amphibalaninae</taxon>
        <taxon>Amphibalanus</taxon>
    </lineage>
</organism>
<comment type="similarity">
    <text evidence="1">Belongs to the HEBP family.</text>
</comment>
<sequence length="210" mass="23300">MKLLPVLLLVVCGALAKPGDLSKMPPRLAEFFKKNFGTPGGAKPPAREEVSYTLVEKNDKFEERIYPAWNWVCIEVKSEGDHMMDFLELAMYMQGENAAGELMQLTIPVMMQRRAGGGAAMCAPLPASHQASLPAPLTDNIRLVAVPQTAVYVRRFGGVAQRKDWAEQAGTLQRHLTEAERAFQSTVISAMFSDPAQREGRRNEIWLIKA</sequence>
<comment type="caution">
    <text evidence="3">The sequence shown here is derived from an EMBL/GenBank/DDBJ whole genome shotgun (WGS) entry which is preliminary data.</text>
</comment>
<keyword evidence="2" id="KW-0732">Signal</keyword>
<keyword evidence="4" id="KW-1185">Reference proteome</keyword>
<evidence type="ECO:0000313" key="3">
    <source>
        <dbReference type="EMBL" id="KAF0302280.1"/>
    </source>
</evidence>
<gene>
    <name evidence="3" type="primary">hebp1</name>
    <name evidence="3" type="ORF">FJT64_025636</name>
</gene>
<dbReference type="InterPro" id="IPR011256">
    <property type="entry name" value="Reg_factor_effector_dom_sf"/>
</dbReference>
<dbReference type="Gene3D" id="3.20.80.10">
    <property type="entry name" value="Regulatory factor, effector binding domain"/>
    <property type="match status" value="1"/>
</dbReference>
<evidence type="ECO:0000313" key="4">
    <source>
        <dbReference type="Proteomes" id="UP000440578"/>
    </source>
</evidence>
<dbReference type="PANTHER" id="PTHR11220:SF1">
    <property type="entry name" value="HEME-BINDING PROTEIN 2"/>
    <property type="match status" value="1"/>
</dbReference>
<dbReference type="SUPFAM" id="SSF55136">
    <property type="entry name" value="Probable bacterial effector-binding domain"/>
    <property type="match status" value="1"/>
</dbReference>
<reference evidence="3 4" key="1">
    <citation type="submission" date="2019-07" db="EMBL/GenBank/DDBJ databases">
        <title>Draft genome assembly of a fouling barnacle, Amphibalanus amphitrite (Darwin, 1854): The first reference genome for Thecostraca.</title>
        <authorList>
            <person name="Kim W."/>
        </authorList>
    </citation>
    <scope>NUCLEOTIDE SEQUENCE [LARGE SCALE GENOMIC DNA]</scope>
    <source>
        <strain evidence="3">SNU_AA5</strain>
        <tissue evidence="3">Soma without cirri and trophi</tissue>
    </source>
</reference>
<protein>
    <submittedName>
        <fullName evidence="3">Heme-binding protein 1</fullName>
    </submittedName>
</protein>
<evidence type="ECO:0000256" key="2">
    <source>
        <dbReference type="SAM" id="SignalP"/>
    </source>
</evidence>
<dbReference type="Pfam" id="PF04832">
    <property type="entry name" value="SOUL"/>
    <property type="match status" value="1"/>
</dbReference>
<dbReference type="AlphaFoldDB" id="A0A6A4WF72"/>
<dbReference type="Proteomes" id="UP000440578">
    <property type="component" value="Unassembled WGS sequence"/>
</dbReference>
<dbReference type="InterPro" id="IPR006917">
    <property type="entry name" value="SOUL_heme-bd"/>
</dbReference>
<evidence type="ECO:0000256" key="1">
    <source>
        <dbReference type="ARBA" id="ARBA00009817"/>
    </source>
</evidence>
<dbReference type="OrthoDB" id="6132620at2759"/>
<feature type="signal peptide" evidence="2">
    <location>
        <begin position="1"/>
        <end position="16"/>
    </location>
</feature>